<evidence type="ECO:0000313" key="2">
    <source>
        <dbReference type="Proteomes" id="UP001432322"/>
    </source>
</evidence>
<protein>
    <submittedName>
        <fullName evidence="1">Uncharacterized protein</fullName>
    </submittedName>
</protein>
<feature type="non-terminal residue" evidence="1">
    <location>
        <position position="169"/>
    </location>
</feature>
<evidence type="ECO:0000313" key="1">
    <source>
        <dbReference type="EMBL" id="GMT22871.1"/>
    </source>
</evidence>
<sequence length="169" mass="19472">CRQTGINLAKGLIQATLSRETANYLLNEINIQPFMNVLNEKDYGVDELLLSSLLSTEKLRVPGVYPERCLSSQPTFEQTYFTRLSTWYWERTADNCKSGVWRHNLCLFGMRDLPYLANSNYIMANKLLPSVDYGAISCMGEILFNRTHLVLNDTQQLDLSFYDNLPMVR</sequence>
<feature type="non-terminal residue" evidence="1">
    <location>
        <position position="1"/>
    </location>
</feature>
<comment type="caution">
    <text evidence="1">The sequence shown here is derived from an EMBL/GenBank/DDBJ whole genome shotgun (WGS) entry which is preliminary data.</text>
</comment>
<dbReference type="PANTHER" id="PTHR46671:SF7">
    <property type="entry name" value="CORE-2_I-BRANCHING ENZYME"/>
    <property type="match status" value="1"/>
</dbReference>
<accession>A0AAV5VTS1</accession>
<reference evidence="1" key="1">
    <citation type="submission" date="2023-10" db="EMBL/GenBank/DDBJ databases">
        <title>Genome assembly of Pristionchus species.</title>
        <authorList>
            <person name="Yoshida K."/>
            <person name="Sommer R.J."/>
        </authorList>
    </citation>
    <scope>NUCLEOTIDE SEQUENCE</scope>
    <source>
        <strain evidence="1">RS5133</strain>
    </source>
</reference>
<dbReference type="EMBL" id="BTSY01000004">
    <property type="protein sequence ID" value="GMT22871.1"/>
    <property type="molecule type" value="Genomic_DNA"/>
</dbReference>
<dbReference type="PANTHER" id="PTHR46671">
    <property type="entry name" value="PROTEIN CBG11221"/>
    <property type="match status" value="1"/>
</dbReference>
<gene>
    <name evidence="1" type="ORF">PFISCL1PPCAC_14168</name>
</gene>
<name>A0AAV5VTS1_9BILA</name>
<dbReference type="Proteomes" id="UP001432322">
    <property type="component" value="Unassembled WGS sequence"/>
</dbReference>
<proteinExistence type="predicted"/>
<keyword evidence="2" id="KW-1185">Reference proteome</keyword>
<dbReference type="AlphaFoldDB" id="A0AAV5VTS1"/>
<organism evidence="1 2">
    <name type="scientific">Pristionchus fissidentatus</name>
    <dbReference type="NCBI Taxonomy" id="1538716"/>
    <lineage>
        <taxon>Eukaryota</taxon>
        <taxon>Metazoa</taxon>
        <taxon>Ecdysozoa</taxon>
        <taxon>Nematoda</taxon>
        <taxon>Chromadorea</taxon>
        <taxon>Rhabditida</taxon>
        <taxon>Rhabditina</taxon>
        <taxon>Diplogasteromorpha</taxon>
        <taxon>Diplogasteroidea</taxon>
        <taxon>Neodiplogasteridae</taxon>
        <taxon>Pristionchus</taxon>
    </lineage>
</organism>